<keyword evidence="4" id="KW-0547">Nucleotide-binding</keyword>
<comment type="similarity">
    <text evidence="10">Belongs to the TRAFAC class translation factor GTPase superfamily. Bms1-like GTPase family. BMS1 subfamily.</text>
</comment>
<accession>A0A915B5J1</accession>
<dbReference type="PANTHER" id="PTHR12858">
    <property type="entry name" value="RIBOSOME BIOGENESIS PROTEIN"/>
    <property type="match status" value="1"/>
</dbReference>
<dbReference type="SMART" id="SM00785">
    <property type="entry name" value="AARP2CN"/>
    <property type="match status" value="1"/>
</dbReference>
<dbReference type="GO" id="GO:0005525">
    <property type="term" value="F:GTP binding"/>
    <property type="evidence" value="ECO:0007669"/>
    <property type="project" value="UniProtKB-KW"/>
</dbReference>
<dbReference type="GO" id="GO:0032040">
    <property type="term" value="C:small-subunit processome"/>
    <property type="evidence" value="ECO:0007669"/>
    <property type="project" value="UniProtKB-ARBA"/>
</dbReference>
<keyword evidence="3" id="KW-0597">Phosphoprotein</keyword>
<evidence type="ECO:0000256" key="9">
    <source>
        <dbReference type="ARBA" id="ARBA00049117"/>
    </source>
</evidence>
<feature type="domain" description="Bms1-type G" evidence="13">
    <location>
        <begin position="75"/>
        <end position="240"/>
    </location>
</feature>
<organism evidence="14 15">
    <name type="scientific">Parascaris univalens</name>
    <name type="common">Nematode worm</name>
    <dbReference type="NCBI Taxonomy" id="6257"/>
    <lineage>
        <taxon>Eukaryota</taxon>
        <taxon>Metazoa</taxon>
        <taxon>Ecdysozoa</taxon>
        <taxon>Nematoda</taxon>
        <taxon>Chromadorea</taxon>
        <taxon>Rhabditida</taxon>
        <taxon>Spirurina</taxon>
        <taxon>Ascaridomorpha</taxon>
        <taxon>Ascaridoidea</taxon>
        <taxon>Ascarididae</taxon>
        <taxon>Parascaris</taxon>
    </lineage>
</organism>
<protein>
    <submittedName>
        <fullName evidence="15">Bms1-type G domain-containing protein</fullName>
    </submittedName>
</protein>
<feature type="region of interest" description="Disordered" evidence="12">
    <location>
        <begin position="397"/>
        <end position="456"/>
    </location>
</feature>
<evidence type="ECO:0000256" key="6">
    <source>
        <dbReference type="ARBA" id="ARBA00022840"/>
    </source>
</evidence>
<keyword evidence="6" id="KW-0067">ATP-binding</keyword>
<dbReference type="PANTHER" id="PTHR12858:SF2">
    <property type="entry name" value="RIBOSOME BIOGENESIS PROTEIN BMS1 HOMOLOG"/>
    <property type="match status" value="1"/>
</dbReference>
<dbReference type="CDD" id="cd01882">
    <property type="entry name" value="BMS1"/>
    <property type="match status" value="1"/>
</dbReference>
<evidence type="ECO:0000256" key="1">
    <source>
        <dbReference type="ARBA" id="ARBA00004604"/>
    </source>
</evidence>
<evidence type="ECO:0000256" key="4">
    <source>
        <dbReference type="ARBA" id="ARBA00022741"/>
    </source>
</evidence>
<keyword evidence="7" id="KW-0342">GTP-binding</keyword>
<dbReference type="WBParaSite" id="PgR026_g009_t02">
    <property type="protein sequence ID" value="PgR026_g009_t02"/>
    <property type="gene ID" value="PgR026_g009"/>
</dbReference>
<evidence type="ECO:0000256" key="5">
    <source>
        <dbReference type="ARBA" id="ARBA00022801"/>
    </source>
</evidence>
<feature type="compositionally biased region" description="Acidic residues" evidence="12">
    <location>
        <begin position="587"/>
        <end position="598"/>
    </location>
</feature>
<keyword evidence="8" id="KW-0539">Nucleus</keyword>
<evidence type="ECO:0000256" key="12">
    <source>
        <dbReference type="SAM" id="MobiDB-lite"/>
    </source>
</evidence>
<feature type="compositionally biased region" description="Acidic residues" evidence="12">
    <location>
        <begin position="397"/>
        <end position="419"/>
    </location>
</feature>
<dbReference type="GO" id="GO:0005524">
    <property type="term" value="F:ATP binding"/>
    <property type="evidence" value="ECO:0007669"/>
    <property type="project" value="UniProtKB-KW"/>
</dbReference>
<dbReference type="GO" id="GO:0005654">
    <property type="term" value="C:nucleoplasm"/>
    <property type="evidence" value="ECO:0007669"/>
    <property type="project" value="UniProtKB-ARBA"/>
</dbReference>
<keyword evidence="14" id="KW-1185">Reference proteome</keyword>
<dbReference type="GO" id="GO:0003924">
    <property type="term" value="F:GTPase activity"/>
    <property type="evidence" value="ECO:0007669"/>
    <property type="project" value="TreeGrafter"/>
</dbReference>
<evidence type="ECO:0000256" key="11">
    <source>
        <dbReference type="SAM" id="Coils"/>
    </source>
</evidence>
<dbReference type="InterPro" id="IPR007034">
    <property type="entry name" value="BMS1_TSR1_C"/>
</dbReference>
<dbReference type="Proteomes" id="UP000887569">
    <property type="component" value="Unplaced"/>
</dbReference>
<keyword evidence="11" id="KW-0175">Coiled coil</keyword>
<dbReference type="GO" id="GO:0000462">
    <property type="term" value="P:maturation of SSU-rRNA from tricistronic rRNA transcript (SSU-rRNA, 5.8S rRNA, LSU-rRNA)"/>
    <property type="evidence" value="ECO:0007669"/>
    <property type="project" value="TreeGrafter"/>
</dbReference>
<evidence type="ECO:0000256" key="10">
    <source>
        <dbReference type="ARBA" id="ARBA00061391"/>
    </source>
</evidence>
<comment type="catalytic activity">
    <reaction evidence="9">
        <text>GTP + H2O = GDP + phosphate + H(+)</text>
        <dbReference type="Rhea" id="RHEA:19669"/>
        <dbReference type="ChEBI" id="CHEBI:15377"/>
        <dbReference type="ChEBI" id="CHEBI:15378"/>
        <dbReference type="ChEBI" id="CHEBI:37565"/>
        <dbReference type="ChEBI" id="CHEBI:43474"/>
        <dbReference type="ChEBI" id="CHEBI:58189"/>
    </reaction>
    <physiologicalReaction direction="left-to-right" evidence="9">
        <dbReference type="Rhea" id="RHEA:19670"/>
    </physiologicalReaction>
</comment>
<reference evidence="15" key="1">
    <citation type="submission" date="2022-11" db="UniProtKB">
        <authorList>
            <consortium name="WormBaseParasite"/>
        </authorList>
    </citation>
    <scope>IDENTIFICATION</scope>
</reference>
<feature type="compositionally biased region" description="Acidic residues" evidence="12">
    <location>
        <begin position="431"/>
        <end position="445"/>
    </location>
</feature>
<dbReference type="InterPro" id="IPR037875">
    <property type="entry name" value="Bms1_N"/>
</dbReference>
<feature type="compositionally biased region" description="Basic and acidic residues" evidence="12">
    <location>
        <begin position="446"/>
        <end position="456"/>
    </location>
</feature>
<dbReference type="Gene3D" id="3.40.50.300">
    <property type="entry name" value="P-loop containing nucleotide triphosphate hydrolases"/>
    <property type="match status" value="1"/>
</dbReference>
<dbReference type="GO" id="GO:0000479">
    <property type="term" value="P:endonucleolytic cleavage of tricistronic rRNA transcript (SSU-rRNA, 5.8S rRNA, LSU-rRNA)"/>
    <property type="evidence" value="ECO:0007669"/>
    <property type="project" value="TreeGrafter"/>
</dbReference>
<evidence type="ECO:0000256" key="3">
    <source>
        <dbReference type="ARBA" id="ARBA00022553"/>
    </source>
</evidence>
<keyword evidence="2" id="KW-0690">Ribosome biogenesis</keyword>
<dbReference type="AlphaFoldDB" id="A0A915B5J1"/>
<dbReference type="InterPro" id="IPR039761">
    <property type="entry name" value="Bms1/Tsr1"/>
</dbReference>
<dbReference type="InterPro" id="IPR030387">
    <property type="entry name" value="G_Bms1/Tsr1_dom"/>
</dbReference>
<evidence type="ECO:0000313" key="15">
    <source>
        <dbReference type="WBParaSite" id="PgR026_g009_t02"/>
    </source>
</evidence>
<evidence type="ECO:0000313" key="14">
    <source>
        <dbReference type="Proteomes" id="UP000887569"/>
    </source>
</evidence>
<evidence type="ECO:0000259" key="13">
    <source>
        <dbReference type="PROSITE" id="PS51714"/>
    </source>
</evidence>
<evidence type="ECO:0000256" key="7">
    <source>
        <dbReference type="ARBA" id="ARBA00023134"/>
    </source>
</evidence>
<dbReference type="FunFam" id="3.40.50.300:FF:000105">
    <property type="entry name" value="BMS1 ribosome biogenesis factor"/>
    <property type="match status" value="1"/>
</dbReference>
<dbReference type="SMART" id="SM01362">
    <property type="entry name" value="DUF663"/>
    <property type="match status" value="1"/>
</dbReference>
<dbReference type="GO" id="GO:0034511">
    <property type="term" value="F:U3 snoRNA binding"/>
    <property type="evidence" value="ECO:0007669"/>
    <property type="project" value="TreeGrafter"/>
</dbReference>
<comment type="subcellular location">
    <subcellularLocation>
        <location evidence="1">Nucleus</location>
        <location evidence="1">Nucleolus</location>
    </subcellularLocation>
</comment>
<dbReference type="Pfam" id="PF08142">
    <property type="entry name" value="AARP2CN"/>
    <property type="match status" value="1"/>
</dbReference>
<evidence type="ECO:0000256" key="2">
    <source>
        <dbReference type="ARBA" id="ARBA00022517"/>
    </source>
</evidence>
<name>A0A915B5J1_PARUN</name>
<sequence>MVSVDIRKQDNKSHRVHKVGGKVKKRIRNDKTKYSNPKAFTFHSAINASRAIRRIADKDEKKKHIPIVDRTPLEPPPIIVAIVGPTKVGKSTLLRCLVKHYVRHTVSEIRGPITIVTGKTRRVTFVEVNNEINSMIDISKIADLVLLMVDASYGFEMETFEFLNMCQVHGMPRIIGVLSHLDVIKKKEKVKQAKKLLKHRFWTEVYQGAKLFYLSGMVNEHYLKNEIRNLARFISVTKFRPLVWRTTHPYVYCDRYEDLTNPEILRENPRANRSISLYGWVRGTFLKNHSAVHIPGVGDLRIKQISALADPCPLPSKEKMKRSLNERERIIYAPFSGLGGILYDKDAIYIETKGSHVFRKARHELIDALENVKEGLDSKVNRISLKLVRNSRALVDDDGIDDTMGEEVGEQSTSSEDEGSGSSENETKGEEDMDDEMEEEVDDVQEDYRTQRTTSEDWSKLTERATSMYKVKDATRLNWAKLVYAEDEAQPKQSKEEEENEEDLFGGLFRLSSHSSKQLSINHQEDGYCYNESSTSDMIYDRSDGNERWANEEVRDMIADCFVTGKWDNEEDATMQLAANEHASHESEDETSDTEESSMGDSSQDGKETSTEEKEKKSVEESDEAENRIRRMKKEKLKRNFNAEYDETNQHYTQLKEELEAQSKLNKSVFEELDESTRQQLEGFRAGVYVRVEFEQVPVEFVEHFDSTKPYIIGGLLTGEQNIASVQVRIKKHRWYERILKSRDPLIISCGWRRFQTVMIYYIQDHNMRQRFLKYTPEHLYCEAAFWGPITAQNTAFLALQSVDEEMKGFRIAATGVVLNLDKTFQVVKKLKLVGQPYEVFKKSAFIKGMFNTALEVAKFEGAAIRTVSGIRGQVKKALREPPGAFRATFEDKILLRDLVFLRSWVTVPVPRFYTPVSDHLLASDKKWEGMRTVGRLRFERGLKPPQKDDSLYHPVERRPFESAPLVIPKTLQKELPYRLKPKEGALIKKNKGDPLVNMHTVVILEPHESKVHRLMEMLDTVNADKVKKDRAAAEERAKKHRMEMEALEAMRERGIKKSKKAICRLISKREQIKLRKALDATSKDSH</sequence>
<feature type="compositionally biased region" description="Basic and acidic residues" evidence="12">
    <location>
        <begin position="604"/>
        <end position="629"/>
    </location>
</feature>
<dbReference type="SUPFAM" id="SSF52540">
    <property type="entry name" value="P-loop containing nucleoside triphosphate hydrolases"/>
    <property type="match status" value="1"/>
</dbReference>
<dbReference type="InterPro" id="IPR027417">
    <property type="entry name" value="P-loop_NTPase"/>
</dbReference>
<dbReference type="Pfam" id="PF04950">
    <property type="entry name" value="RIBIOP_C"/>
    <property type="match status" value="1"/>
</dbReference>
<dbReference type="PROSITE" id="PS51714">
    <property type="entry name" value="G_BMS1"/>
    <property type="match status" value="1"/>
</dbReference>
<feature type="coiled-coil region" evidence="11">
    <location>
        <begin position="1024"/>
        <end position="1053"/>
    </location>
</feature>
<keyword evidence="5" id="KW-0378">Hydrolase</keyword>
<proteinExistence type="inferred from homology"/>
<dbReference type="GO" id="GO:0030686">
    <property type="term" value="C:90S preribosome"/>
    <property type="evidence" value="ECO:0007669"/>
    <property type="project" value="TreeGrafter"/>
</dbReference>
<dbReference type="InterPro" id="IPR012948">
    <property type="entry name" value="AARP2CN"/>
</dbReference>
<evidence type="ECO:0000256" key="8">
    <source>
        <dbReference type="ARBA" id="ARBA00023242"/>
    </source>
</evidence>
<feature type="region of interest" description="Disordered" evidence="12">
    <location>
        <begin position="580"/>
        <end position="633"/>
    </location>
</feature>